<evidence type="ECO:0000313" key="2">
    <source>
        <dbReference type="EMBL" id="TMS34263.1"/>
    </source>
</evidence>
<comment type="caution">
    <text evidence="2">The sequence shown here is derived from an EMBL/GenBank/DDBJ whole genome shotgun (WGS) entry which is preliminary data.</text>
</comment>
<dbReference type="EMBL" id="CM016762">
    <property type="protein sequence ID" value="TMS34263.1"/>
    <property type="molecule type" value="Genomic_DNA"/>
</dbReference>
<dbReference type="Proteomes" id="UP000298663">
    <property type="component" value="Chromosome X"/>
</dbReference>
<feature type="compositionally biased region" description="Basic and acidic residues" evidence="1">
    <location>
        <begin position="75"/>
        <end position="89"/>
    </location>
</feature>
<dbReference type="AlphaFoldDB" id="A0A4V6I7I7"/>
<evidence type="ECO:0000256" key="1">
    <source>
        <dbReference type="SAM" id="MobiDB-lite"/>
    </source>
</evidence>
<sequence length="187" mass="21507">MTMRSRIRSRSRAQGIDLPYRQLRGRRLVVWGHPTIVAVLGRHAAQTITTDQAVDLINRATQAGVQRWTVQQRSQELHRASRDSPRDAPEGLEQQQPPEAPAFDPIGSHITAERQAAYDIFQSSAESVWHSQLTSRILRGLLTAMEDLRELLVELREDQLLQRRRLQQERRLIQLLGRPRTEGDGRQ</sequence>
<dbReference type="EMBL" id="AZBU02000001">
    <property type="protein sequence ID" value="TMS34263.1"/>
    <property type="molecule type" value="Genomic_DNA"/>
</dbReference>
<accession>A0A4V6I7I7</accession>
<evidence type="ECO:0000313" key="3">
    <source>
        <dbReference type="Proteomes" id="UP000298663"/>
    </source>
</evidence>
<reference evidence="2 3" key="2">
    <citation type="journal article" date="2019" name="G3 (Bethesda)">
        <title>Hybrid Assembly of the Genome of the Entomopathogenic Nematode Steinernema carpocapsae Identifies the X-Chromosome.</title>
        <authorList>
            <person name="Serra L."/>
            <person name="Macchietto M."/>
            <person name="Macias-Munoz A."/>
            <person name="McGill C.J."/>
            <person name="Rodriguez I.M."/>
            <person name="Rodriguez B."/>
            <person name="Murad R."/>
            <person name="Mortazavi A."/>
        </authorList>
    </citation>
    <scope>NUCLEOTIDE SEQUENCE [LARGE SCALE GENOMIC DNA]</scope>
    <source>
        <strain evidence="2 3">ALL</strain>
    </source>
</reference>
<organism evidence="2 3">
    <name type="scientific">Steinernema carpocapsae</name>
    <name type="common">Entomopathogenic nematode</name>
    <dbReference type="NCBI Taxonomy" id="34508"/>
    <lineage>
        <taxon>Eukaryota</taxon>
        <taxon>Metazoa</taxon>
        <taxon>Ecdysozoa</taxon>
        <taxon>Nematoda</taxon>
        <taxon>Chromadorea</taxon>
        <taxon>Rhabditida</taxon>
        <taxon>Tylenchina</taxon>
        <taxon>Panagrolaimomorpha</taxon>
        <taxon>Strongyloidoidea</taxon>
        <taxon>Steinernematidae</taxon>
        <taxon>Steinernema</taxon>
    </lineage>
</organism>
<proteinExistence type="predicted"/>
<feature type="region of interest" description="Disordered" evidence="1">
    <location>
        <begin position="68"/>
        <end position="106"/>
    </location>
</feature>
<name>A0A4V6I7I7_STECR</name>
<reference evidence="2 3" key="1">
    <citation type="journal article" date="2015" name="Genome Biol.">
        <title>Comparative genomics of Steinernema reveals deeply conserved gene regulatory networks.</title>
        <authorList>
            <person name="Dillman A.R."/>
            <person name="Macchietto M."/>
            <person name="Porter C.F."/>
            <person name="Rogers A."/>
            <person name="Williams B."/>
            <person name="Antoshechkin I."/>
            <person name="Lee M.M."/>
            <person name="Goodwin Z."/>
            <person name="Lu X."/>
            <person name="Lewis E.E."/>
            <person name="Goodrich-Blair H."/>
            <person name="Stock S.P."/>
            <person name="Adams B.J."/>
            <person name="Sternberg P.W."/>
            <person name="Mortazavi A."/>
        </authorList>
    </citation>
    <scope>NUCLEOTIDE SEQUENCE [LARGE SCALE GENOMIC DNA]</scope>
    <source>
        <strain evidence="2 3">ALL</strain>
    </source>
</reference>
<keyword evidence="3" id="KW-1185">Reference proteome</keyword>
<protein>
    <submittedName>
        <fullName evidence="2">Uncharacterized protein</fullName>
    </submittedName>
</protein>
<gene>
    <name evidence="2" type="ORF">L596_001891</name>
</gene>